<sequence length="393" mass="43482">MRLTAHALTKAADPLTTWLASLKATQLKTVARATGIRNPGRKDVLSARLRTELMRSVFLPNIPPTHIHDKHDDNKTNSLLHPGNDSRVNLEQNDGDSLSILSIDMGIQNLAFAHLLVRPAKAETDTGDYYEGHTTTLNAWHRIGVQELSAITPLHSATTIAAIPTGQTQNDDSIGEHSSKRERSFDPDILAGNAYTLLSSLISAYNPTHILIERQRFRSGGRSAVLEWTLRVGVFEGMLHAVLHTMQQLGRCPATVYGVSPARVSQYWGGAKEGGDDSKDGQKSIKRMKIDLVGEWLDQGSSSSFPSKSRPRISIPSAKPSDVQTVVAAYLERWSGQRSKAAWRIEKLDDLADCLLQGLTWLEWQDRRAQFAKDGVEALRRVEMSLASDKNKH</sequence>
<dbReference type="GO" id="GO:0000402">
    <property type="term" value="F:crossed form four-way junction DNA binding"/>
    <property type="evidence" value="ECO:0007669"/>
    <property type="project" value="TreeGrafter"/>
</dbReference>
<reference evidence="3" key="1">
    <citation type="submission" date="2021-12" db="EMBL/GenBank/DDBJ databases">
        <title>Convergent genome expansion in fungi linked to evolution of root-endophyte symbiosis.</title>
        <authorList>
            <consortium name="DOE Joint Genome Institute"/>
            <person name="Ke Y.-H."/>
            <person name="Bonito G."/>
            <person name="Liao H.-L."/>
            <person name="Looney B."/>
            <person name="Rojas-Flechas A."/>
            <person name="Nash J."/>
            <person name="Hameed K."/>
            <person name="Schadt C."/>
            <person name="Martin F."/>
            <person name="Crous P.W."/>
            <person name="Miettinen O."/>
            <person name="Magnuson J.K."/>
            <person name="Labbe J."/>
            <person name="Jacobson D."/>
            <person name="Doktycz M.J."/>
            <person name="Veneault-Fourrey C."/>
            <person name="Kuo A."/>
            <person name="Mondo S."/>
            <person name="Calhoun S."/>
            <person name="Riley R."/>
            <person name="Ohm R."/>
            <person name="LaButti K."/>
            <person name="Andreopoulos B."/>
            <person name="Pangilinan J."/>
            <person name="Nolan M."/>
            <person name="Tritt A."/>
            <person name="Clum A."/>
            <person name="Lipzen A."/>
            <person name="Daum C."/>
            <person name="Barry K."/>
            <person name="Grigoriev I.V."/>
            <person name="Vilgalys R."/>
        </authorList>
    </citation>
    <scope>NUCLEOTIDE SEQUENCE</scope>
    <source>
        <strain evidence="3">PMI_201</strain>
    </source>
</reference>
<dbReference type="InterPro" id="IPR003034">
    <property type="entry name" value="SAP_dom"/>
</dbReference>
<proteinExistence type="predicted"/>
<dbReference type="GeneID" id="70241542"/>
<dbReference type="InterPro" id="IPR015242">
    <property type="entry name" value="Ydc2_cat"/>
</dbReference>
<keyword evidence="4" id="KW-1185">Reference proteome</keyword>
<name>A0AAD4KQM3_9EURO</name>
<dbReference type="Gene3D" id="3.30.420.10">
    <property type="entry name" value="Ribonuclease H-like superfamily/Ribonuclease H"/>
    <property type="match status" value="1"/>
</dbReference>
<dbReference type="Proteomes" id="UP001201262">
    <property type="component" value="Unassembled WGS sequence"/>
</dbReference>
<dbReference type="GO" id="GO:0005739">
    <property type="term" value="C:mitochondrion"/>
    <property type="evidence" value="ECO:0007669"/>
    <property type="project" value="TreeGrafter"/>
</dbReference>
<comment type="caution">
    <text evidence="3">The sequence shown here is derived from an EMBL/GenBank/DDBJ whole genome shotgun (WGS) entry which is preliminary data.</text>
</comment>
<dbReference type="AlphaFoldDB" id="A0AAD4KQM3"/>
<feature type="compositionally biased region" description="Basic and acidic residues" evidence="1">
    <location>
        <begin position="66"/>
        <end position="75"/>
    </location>
</feature>
<organism evidence="3 4">
    <name type="scientific">Talaromyces proteolyticus</name>
    <dbReference type="NCBI Taxonomy" id="1131652"/>
    <lineage>
        <taxon>Eukaryota</taxon>
        <taxon>Fungi</taxon>
        <taxon>Dikarya</taxon>
        <taxon>Ascomycota</taxon>
        <taxon>Pezizomycotina</taxon>
        <taxon>Eurotiomycetes</taxon>
        <taxon>Eurotiomycetidae</taxon>
        <taxon>Eurotiales</taxon>
        <taxon>Trichocomaceae</taxon>
        <taxon>Talaromyces</taxon>
        <taxon>Talaromyces sect. Bacilispori</taxon>
    </lineage>
</organism>
<dbReference type="InterPro" id="IPR036397">
    <property type="entry name" value="RNaseH_sf"/>
</dbReference>
<dbReference type="CDD" id="cd16963">
    <property type="entry name" value="CCE1"/>
    <property type="match status" value="1"/>
</dbReference>
<dbReference type="GO" id="GO:0000403">
    <property type="term" value="F:Y-form DNA binding"/>
    <property type="evidence" value="ECO:0007669"/>
    <property type="project" value="TreeGrafter"/>
</dbReference>
<evidence type="ECO:0000259" key="2">
    <source>
        <dbReference type="PROSITE" id="PS50800"/>
    </source>
</evidence>
<evidence type="ECO:0000256" key="1">
    <source>
        <dbReference type="SAM" id="MobiDB-lite"/>
    </source>
</evidence>
<dbReference type="InterPro" id="IPR039197">
    <property type="entry name" value="Mrs1/Cce1"/>
</dbReference>
<accession>A0AAD4KQM3</accession>
<dbReference type="PANTHER" id="PTHR28072">
    <property type="entry name" value="CRUCIFORM CUTTING ENDONUCLEASE 1, MITOCHONDRIAL-RELATED"/>
    <property type="match status" value="1"/>
</dbReference>
<gene>
    <name evidence="3" type="ORF">BGW36DRAFT_296310</name>
</gene>
<dbReference type="SUPFAM" id="SSF53098">
    <property type="entry name" value="Ribonuclease H-like"/>
    <property type="match status" value="1"/>
</dbReference>
<dbReference type="EMBL" id="JAJTJA010000006">
    <property type="protein sequence ID" value="KAH8697189.1"/>
    <property type="molecule type" value="Genomic_DNA"/>
</dbReference>
<protein>
    <submittedName>
        <fullName evidence="3">Mitochondrial resolvase Ydc2</fullName>
    </submittedName>
</protein>
<dbReference type="Pfam" id="PF09159">
    <property type="entry name" value="Ydc2-catalyt"/>
    <property type="match status" value="1"/>
</dbReference>
<evidence type="ECO:0000313" key="3">
    <source>
        <dbReference type="EMBL" id="KAH8697189.1"/>
    </source>
</evidence>
<dbReference type="PANTHER" id="PTHR28072:SF1">
    <property type="entry name" value="CRUCIFORM CUTTING ENDONUCLEASE 1, MITOCHONDRIAL-RELATED"/>
    <property type="match status" value="1"/>
</dbReference>
<feature type="region of interest" description="Disordered" evidence="1">
    <location>
        <begin position="64"/>
        <end position="91"/>
    </location>
</feature>
<feature type="domain" description="SAP" evidence="2">
    <location>
        <begin position="19"/>
        <end position="53"/>
    </location>
</feature>
<dbReference type="PROSITE" id="PS50800">
    <property type="entry name" value="SAP"/>
    <property type="match status" value="1"/>
</dbReference>
<dbReference type="GO" id="GO:0004520">
    <property type="term" value="F:DNA endonuclease activity"/>
    <property type="evidence" value="ECO:0007669"/>
    <property type="project" value="TreeGrafter"/>
</dbReference>
<dbReference type="RefSeq" id="XP_046071890.1">
    <property type="nucleotide sequence ID" value="XM_046211255.1"/>
</dbReference>
<dbReference type="GO" id="GO:0070336">
    <property type="term" value="F:flap-structured DNA binding"/>
    <property type="evidence" value="ECO:0007669"/>
    <property type="project" value="TreeGrafter"/>
</dbReference>
<evidence type="ECO:0000313" key="4">
    <source>
        <dbReference type="Proteomes" id="UP001201262"/>
    </source>
</evidence>
<dbReference type="InterPro" id="IPR012337">
    <property type="entry name" value="RNaseH-like_sf"/>
</dbReference>